<name>A0A250LLT3_9BURK</name>
<proteinExistence type="predicted"/>
<reference evidence="2" key="1">
    <citation type="journal article" date="2016" name="Biosci. Biotechnol. Biochem.">
        <title>Bioconversion of AHX to AOH by resting cells of Burkholderia contaminans CH-1.</title>
        <authorList>
            <person name="Choi J.H."/>
            <person name="Kikuchi A."/>
            <person name="Pumkaeo P."/>
            <person name="Hirai H."/>
            <person name="Tokuyama S."/>
            <person name="Kawagishi H."/>
        </authorList>
    </citation>
    <scope>NUCLEOTIDE SEQUENCE</scope>
    <source>
        <strain evidence="2">CH-1</strain>
    </source>
</reference>
<sequence>MTSEIGTVALGEGSARPGAGPGWAESESEPVIASPSIEPLALYLSGPRGAFRAVGTPGIALRADAISRCG</sequence>
<feature type="region of interest" description="Disordered" evidence="1">
    <location>
        <begin position="1"/>
        <end position="30"/>
    </location>
</feature>
<dbReference type="EMBL" id="AP018359">
    <property type="protein sequence ID" value="BBA44711.1"/>
    <property type="molecule type" value="Genomic_DNA"/>
</dbReference>
<dbReference type="AlphaFoldDB" id="A0A250LLT3"/>
<gene>
    <name evidence="2" type="ORF">BCCH1_72150</name>
</gene>
<accession>A0A250LLT3</accession>
<protein>
    <submittedName>
        <fullName evidence="2">Uncharacterized protein</fullName>
    </submittedName>
</protein>
<organism evidence="2">
    <name type="scientific">Burkholderia contaminans</name>
    <dbReference type="NCBI Taxonomy" id="488447"/>
    <lineage>
        <taxon>Bacteria</taxon>
        <taxon>Pseudomonadati</taxon>
        <taxon>Pseudomonadota</taxon>
        <taxon>Betaproteobacteria</taxon>
        <taxon>Burkholderiales</taxon>
        <taxon>Burkholderiaceae</taxon>
        <taxon>Burkholderia</taxon>
        <taxon>Burkholderia cepacia complex</taxon>
    </lineage>
</organism>
<evidence type="ECO:0000256" key="1">
    <source>
        <dbReference type="SAM" id="MobiDB-lite"/>
    </source>
</evidence>
<evidence type="ECO:0000313" key="2">
    <source>
        <dbReference type="EMBL" id="BBA44711.1"/>
    </source>
</evidence>
<reference evidence="2" key="2">
    <citation type="journal article" date="2017" name="Genome Announc.">
        <title>High-Quality Draft Genome Sequence of Burkholderia contaminans CH-1, a Gram-Negative Bacterium That Metabolizes 2-Azahypoxanthine, a Plant Growth-Regulating Compound.</title>
        <authorList>
            <person name="Choi J.-H."/>
            <person name="Sugiura H."/>
            <person name="Moriuchi R."/>
            <person name="Kawagishi H."/>
            <person name="Dohra H."/>
        </authorList>
    </citation>
    <scope>NUCLEOTIDE SEQUENCE</scope>
    <source>
        <strain evidence="2">CH-1</strain>
    </source>
</reference>